<dbReference type="Proteomes" id="UP000243499">
    <property type="component" value="Chromosome 9"/>
</dbReference>
<name>A0A2T8HZZ3_9POAL</name>
<sequence length="60" mass="6092">MLIPVFHSLQAPSASGSSAAGEGSSRRHNGGVTAPSYSNPVLVGDQAPRGISLDLACNER</sequence>
<accession>A0A2T8HZZ3</accession>
<feature type="compositionally biased region" description="Low complexity" evidence="1">
    <location>
        <begin position="13"/>
        <end position="23"/>
    </location>
</feature>
<evidence type="ECO:0000256" key="1">
    <source>
        <dbReference type="SAM" id="MobiDB-lite"/>
    </source>
</evidence>
<dbReference type="Gramene" id="PVH31005">
    <property type="protein sequence ID" value="PVH31005"/>
    <property type="gene ID" value="PAHAL_9G034700"/>
</dbReference>
<feature type="region of interest" description="Disordered" evidence="1">
    <location>
        <begin position="1"/>
        <end position="43"/>
    </location>
</feature>
<evidence type="ECO:0000313" key="2">
    <source>
        <dbReference type="EMBL" id="PVH31005.1"/>
    </source>
</evidence>
<organism evidence="2">
    <name type="scientific">Panicum hallii</name>
    <dbReference type="NCBI Taxonomy" id="206008"/>
    <lineage>
        <taxon>Eukaryota</taxon>
        <taxon>Viridiplantae</taxon>
        <taxon>Streptophyta</taxon>
        <taxon>Embryophyta</taxon>
        <taxon>Tracheophyta</taxon>
        <taxon>Spermatophyta</taxon>
        <taxon>Magnoliopsida</taxon>
        <taxon>Liliopsida</taxon>
        <taxon>Poales</taxon>
        <taxon>Poaceae</taxon>
        <taxon>PACMAD clade</taxon>
        <taxon>Panicoideae</taxon>
        <taxon>Panicodae</taxon>
        <taxon>Paniceae</taxon>
        <taxon>Panicinae</taxon>
        <taxon>Panicum</taxon>
        <taxon>Panicum sect. Panicum</taxon>
    </lineage>
</organism>
<proteinExistence type="predicted"/>
<dbReference type="AlphaFoldDB" id="A0A2T8HZZ3"/>
<reference evidence="2" key="1">
    <citation type="submission" date="2018-04" db="EMBL/GenBank/DDBJ databases">
        <title>WGS assembly of Panicum hallii.</title>
        <authorList>
            <person name="Lovell J."/>
            <person name="Jenkins J."/>
            <person name="Lowry D."/>
            <person name="Mamidi S."/>
            <person name="Sreedasyam A."/>
            <person name="Weng X."/>
            <person name="Barry K."/>
            <person name="Bonette J."/>
            <person name="Campitelli B."/>
            <person name="Daum C."/>
            <person name="Gordon S."/>
            <person name="Gould B."/>
            <person name="Lipzen A."/>
            <person name="Macqueen A."/>
            <person name="Palacio-Mejia J."/>
            <person name="Plott C."/>
            <person name="Shakirov E."/>
            <person name="Shu S."/>
            <person name="Yoshinaga Y."/>
            <person name="Zane M."/>
            <person name="Rokhsar D."/>
            <person name="Grimwood J."/>
            <person name="Schmutz J."/>
            <person name="Juenger T."/>
        </authorList>
    </citation>
    <scope>NUCLEOTIDE SEQUENCE [LARGE SCALE GENOMIC DNA]</scope>
    <source>
        <strain evidence="2">FIL2</strain>
    </source>
</reference>
<dbReference type="EMBL" id="CM008054">
    <property type="protein sequence ID" value="PVH31005.1"/>
    <property type="molecule type" value="Genomic_DNA"/>
</dbReference>
<protein>
    <submittedName>
        <fullName evidence="2">Uncharacterized protein</fullName>
    </submittedName>
</protein>
<gene>
    <name evidence="2" type="ORF">PAHAL_9G034700</name>
</gene>